<dbReference type="InterPro" id="IPR000595">
    <property type="entry name" value="cNMP-bd_dom"/>
</dbReference>
<name>A0A7J6N0A3_PERCH</name>
<feature type="compositionally biased region" description="Acidic residues" evidence="2">
    <location>
        <begin position="1499"/>
        <end position="1509"/>
    </location>
</feature>
<keyword evidence="1" id="KW-0175">Coiled coil</keyword>
<feature type="compositionally biased region" description="Polar residues" evidence="2">
    <location>
        <begin position="1368"/>
        <end position="1379"/>
    </location>
</feature>
<dbReference type="Gene3D" id="2.60.120.10">
    <property type="entry name" value="Jelly Rolls"/>
    <property type="match status" value="1"/>
</dbReference>
<feature type="region of interest" description="Disordered" evidence="2">
    <location>
        <begin position="900"/>
        <end position="919"/>
    </location>
</feature>
<feature type="compositionally biased region" description="Basic and acidic residues" evidence="2">
    <location>
        <begin position="1325"/>
        <end position="1354"/>
    </location>
</feature>
<feature type="compositionally biased region" description="Basic and acidic residues" evidence="2">
    <location>
        <begin position="1246"/>
        <end position="1266"/>
    </location>
</feature>
<evidence type="ECO:0000259" key="3">
    <source>
        <dbReference type="PROSITE" id="PS50042"/>
    </source>
</evidence>
<feature type="region of interest" description="Disordered" evidence="2">
    <location>
        <begin position="767"/>
        <end position="787"/>
    </location>
</feature>
<evidence type="ECO:0000256" key="2">
    <source>
        <dbReference type="SAM" id="MobiDB-lite"/>
    </source>
</evidence>
<feature type="domain" description="Cyclic nucleotide-binding" evidence="3">
    <location>
        <begin position="42"/>
        <end position="138"/>
    </location>
</feature>
<dbReference type="SUPFAM" id="SSF51206">
    <property type="entry name" value="cAMP-binding domain-like"/>
    <property type="match status" value="1"/>
</dbReference>
<feature type="compositionally biased region" description="Low complexity" evidence="2">
    <location>
        <begin position="486"/>
        <end position="505"/>
    </location>
</feature>
<dbReference type="Proteomes" id="UP000591131">
    <property type="component" value="Unassembled WGS sequence"/>
</dbReference>
<dbReference type="PROSITE" id="PS50042">
    <property type="entry name" value="CNMP_BINDING_3"/>
    <property type="match status" value="1"/>
</dbReference>
<feature type="region of interest" description="Disordered" evidence="2">
    <location>
        <begin position="233"/>
        <end position="252"/>
    </location>
</feature>
<feature type="compositionally biased region" description="Basic and acidic residues" evidence="2">
    <location>
        <begin position="1393"/>
        <end position="1403"/>
    </location>
</feature>
<keyword evidence="5" id="KW-1185">Reference proteome</keyword>
<reference evidence="4 5" key="1">
    <citation type="submission" date="2020-04" db="EMBL/GenBank/DDBJ databases">
        <title>Perkinsus chesapeaki whole genome sequence.</title>
        <authorList>
            <person name="Bogema D.R."/>
        </authorList>
    </citation>
    <scope>NUCLEOTIDE SEQUENCE [LARGE SCALE GENOMIC DNA]</scope>
    <source>
        <strain evidence="4">ATCC PRA-425</strain>
    </source>
</reference>
<evidence type="ECO:0000256" key="1">
    <source>
        <dbReference type="SAM" id="Coils"/>
    </source>
</evidence>
<feature type="compositionally biased region" description="Basic and acidic residues" evidence="2">
    <location>
        <begin position="403"/>
        <end position="426"/>
    </location>
</feature>
<dbReference type="EMBL" id="JAAPAO010000016">
    <property type="protein sequence ID" value="KAF4677318.1"/>
    <property type="molecule type" value="Genomic_DNA"/>
</dbReference>
<dbReference type="OrthoDB" id="446817at2759"/>
<sequence>MAAVPVRRYSHQASGDNFSRHVRQLRNHGLITTVSALADVASLKICDGEFLDRLANYVETRLLCPGDVLLREGHKTDAKGVCIWFLRRGVLSVEATHPTTRKRVELCLLKEGDSFGSCAVMNLCSRWPVTVRAVSICDARCVQAYMWRATLGKFPEEHTRWASIALDERMKLDELKQEAFLAWSAGMKGYNTKATRKHRSKAGKNALRGWFITGSEPVSPAYSDVSAKSVETTKTTSQDQAGLSARISVSHADPLVPKQRSSMLEYPQQQQQHRHSAISCTGLTSQLEEFRRASVHVLVPGGPSRGSSLSSVASSTDSARRASTTTLISGPFGEVVIQRPSAPSSVRTLSELTVEENASYRGGNAIVDSLVPSIAEPPVTVRFKRFKPTQWYAAHRAKMESVKVTRERRAAAEGARRRNTPRRVEDGSPYTQPSVPPGRARITESRRAYAAGRSRTSGGRKHKKSRDRIATRLLTAPLHKRTASVSPTGEDGSSGDTSSTFGPDGQSAILHSTWGSPRELPPVLNALVTYREFQTSPQSFRSPSSSVSGLAHVSARNVRDFVRDPHRPSPYCPPRPLACMIVPVVLGSIGGVARSQLGDHVDCGSPAAASSMIEKDSARLPRVRGAGGPRVVVPLEENAFITRTAARNSDHGSGETETSPLNPAGLNSGALTNVFAKRADDFEDPILLEISYDDPTTFGGRMNEIVFVDPLHDSYRPRMLVSLECVKAMHRAISILTRKVDNLLKTLSVCRTDYLKELTHLREMSNKVKHKDGDSRPTADGCPELERVRRGRGGRHEVFYFSPDLYVDGITVELVHGKIREATESMQKKLDDAQHQNALLRERLVRLQGVGADQQGMDQLRSLALVIPIEQLVIMLKVCAQESDSIKSFYKACKRVVGDDDGSDSDQASENGCESDWSGTSRSQLRRKLSESQKECERLRKQVHGLTESREQLLGQLRTLHSESLQQKCDRLEGEVRGLRADREALEAVRTENSKLKDILRKFLAGTWSSREHTALRKSLLETGLVEDSRMADEALRHLGAPVRSRVKPDCTDASFQVDVVDIAALKKGIVDSKLLIMRLQDLVKEKDQQLSTIVEELAHSEELDKMAVLGSLKATLHHGERTQDRIHGAAESSLDELWKSEDLGRVAKISKRASRNPLNRASTFMNLSVEEILRTRDVGVQADMSFSVVRASVVMKPKGRLRAFVKDKLLQDVREKAKRRSRRSVSAGNKGPDDEPNAQSAHAKIPGERQRKIKVADNHREKPASFDDEPSDEGVQPDKVGKNVQRNSKGKLLTWSDDPLQAGKGPAGVGKAESSEGDIGLIEQPEREPGELGEVRGETESKPETVLSEKARSPDGQVGIPEKVSKIESSLGGTQSVSCLPEAQAAPQRAPDAGDTRSKAEHYTGNSGELGVSDSADDKDCIDRAVQPRASGAKPAVEGDLTKDTPAATAGAVDTEQGAAVDRKELPRSPRSGEVPTAESAERQSMNRTPHNIYTTEDVVEEDADEDSSSSAASASDDTVESQVSEKSLASVEDYSELEEDKAKAVHLAPVEFCL</sequence>
<feature type="coiled-coil region" evidence="1">
    <location>
        <begin position="922"/>
        <end position="989"/>
    </location>
</feature>
<accession>A0A7J6N0A3</accession>
<dbReference type="InterPro" id="IPR018490">
    <property type="entry name" value="cNMP-bd_dom_sf"/>
</dbReference>
<dbReference type="InterPro" id="IPR014710">
    <property type="entry name" value="RmlC-like_jellyroll"/>
</dbReference>
<feature type="region of interest" description="Disordered" evidence="2">
    <location>
        <begin position="403"/>
        <end position="508"/>
    </location>
</feature>
<evidence type="ECO:0000313" key="5">
    <source>
        <dbReference type="Proteomes" id="UP000591131"/>
    </source>
</evidence>
<proteinExistence type="predicted"/>
<evidence type="ECO:0000313" key="4">
    <source>
        <dbReference type="EMBL" id="KAF4677318.1"/>
    </source>
</evidence>
<feature type="compositionally biased region" description="Polar residues" evidence="2">
    <location>
        <begin position="1484"/>
        <end position="1495"/>
    </location>
</feature>
<feature type="coiled-coil region" evidence="1">
    <location>
        <begin position="823"/>
        <end position="850"/>
    </location>
</feature>
<organism evidence="4 5">
    <name type="scientific">Perkinsus chesapeaki</name>
    <name type="common">Clam parasite</name>
    <name type="synonym">Perkinsus andrewsi</name>
    <dbReference type="NCBI Taxonomy" id="330153"/>
    <lineage>
        <taxon>Eukaryota</taxon>
        <taxon>Sar</taxon>
        <taxon>Alveolata</taxon>
        <taxon>Perkinsozoa</taxon>
        <taxon>Perkinsea</taxon>
        <taxon>Perkinsida</taxon>
        <taxon>Perkinsidae</taxon>
        <taxon>Perkinsus</taxon>
    </lineage>
</organism>
<comment type="caution">
    <text evidence="4">The sequence shown here is derived from an EMBL/GenBank/DDBJ whole genome shotgun (WGS) entry which is preliminary data.</text>
</comment>
<feature type="region of interest" description="Disordered" evidence="2">
    <location>
        <begin position="299"/>
        <end position="319"/>
    </location>
</feature>
<feature type="region of interest" description="Disordered" evidence="2">
    <location>
        <begin position="1216"/>
        <end position="1544"/>
    </location>
</feature>
<feature type="compositionally biased region" description="Polar residues" evidence="2">
    <location>
        <begin position="908"/>
        <end position="919"/>
    </location>
</feature>
<feature type="compositionally biased region" description="Basic and acidic residues" evidence="2">
    <location>
        <begin position="767"/>
        <end position="777"/>
    </location>
</feature>
<dbReference type="CDD" id="cd00038">
    <property type="entry name" value="CAP_ED"/>
    <property type="match status" value="1"/>
</dbReference>
<gene>
    <name evidence="4" type="ORF">FOL47_002246</name>
</gene>
<protein>
    <recommendedName>
        <fullName evidence="3">Cyclic nucleotide-binding domain-containing protein</fullName>
    </recommendedName>
</protein>